<reference evidence="1 2" key="1">
    <citation type="submission" date="2016-04" db="EMBL/GenBank/DDBJ databases">
        <title>Complete genome sequence of Fictibacillus phosphorivorans G25-29, a strain toxic to nematodes.</title>
        <authorList>
            <person name="Zheng Z."/>
        </authorList>
    </citation>
    <scope>NUCLEOTIDE SEQUENCE [LARGE SCALE GENOMIC DNA]</scope>
    <source>
        <strain evidence="1 2">G25-29</strain>
    </source>
</reference>
<keyword evidence="2" id="KW-1185">Reference proteome</keyword>
<evidence type="ECO:0000313" key="2">
    <source>
        <dbReference type="Proteomes" id="UP000076623"/>
    </source>
</evidence>
<evidence type="ECO:0000313" key="1">
    <source>
        <dbReference type="EMBL" id="ANC77092.1"/>
    </source>
</evidence>
<dbReference type="RefSeq" id="WP_066394196.1">
    <property type="nucleotide sequence ID" value="NZ_CP015378.1"/>
</dbReference>
<dbReference type="AlphaFoldDB" id="A0A160INH8"/>
<proteinExistence type="predicted"/>
<sequence>MKKISTWSVMLLMLGLFLVCINGDFIIYSEWTMLVGLLIIMLGTTLCFLAFLQMEKGNAKSISLVLSILVIFFITWFKPFELIRIISWLKNIS</sequence>
<dbReference type="KEGG" id="fpn:ABE65_009865"/>
<accession>A0A160INH8</accession>
<gene>
    <name evidence="1" type="ORF">ABE65_009865</name>
</gene>
<name>A0A160INH8_9BACL</name>
<organism evidence="1 2">
    <name type="scientific">Fictibacillus phosphorivorans</name>
    <dbReference type="NCBI Taxonomy" id="1221500"/>
    <lineage>
        <taxon>Bacteria</taxon>
        <taxon>Bacillati</taxon>
        <taxon>Bacillota</taxon>
        <taxon>Bacilli</taxon>
        <taxon>Bacillales</taxon>
        <taxon>Fictibacillaceae</taxon>
        <taxon>Fictibacillus</taxon>
    </lineage>
</organism>
<dbReference type="EMBL" id="CP015378">
    <property type="protein sequence ID" value="ANC77092.1"/>
    <property type="molecule type" value="Genomic_DNA"/>
</dbReference>
<dbReference type="Proteomes" id="UP000076623">
    <property type="component" value="Chromosome"/>
</dbReference>
<dbReference type="OrthoDB" id="2935658at2"/>
<protein>
    <submittedName>
        <fullName evidence="1">Uncharacterized protein</fullName>
    </submittedName>
</protein>